<reference evidence="1 2" key="1">
    <citation type="submission" date="2016-10" db="EMBL/GenBank/DDBJ databases">
        <authorList>
            <person name="de Groot N.N."/>
        </authorList>
    </citation>
    <scope>NUCLEOTIDE SEQUENCE [LARGE SCALE GENOMIC DNA]</scope>
    <source>
        <strain evidence="1 2">CGMCC 1.12333</strain>
    </source>
</reference>
<dbReference type="EMBL" id="FPBK01000012">
    <property type="protein sequence ID" value="SFU66353.1"/>
    <property type="molecule type" value="Genomic_DNA"/>
</dbReference>
<keyword evidence="2" id="KW-1185">Reference proteome</keyword>
<organism evidence="1 2">
    <name type="scientific">Pustulibacterium marinum</name>
    <dbReference type="NCBI Taxonomy" id="1224947"/>
    <lineage>
        <taxon>Bacteria</taxon>
        <taxon>Pseudomonadati</taxon>
        <taxon>Bacteroidota</taxon>
        <taxon>Flavobacteriia</taxon>
        <taxon>Flavobacteriales</taxon>
        <taxon>Flavobacteriaceae</taxon>
        <taxon>Pustulibacterium</taxon>
    </lineage>
</organism>
<evidence type="ECO:0000313" key="2">
    <source>
        <dbReference type="Proteomes" id="UP000199138"/>
    </source>
</evidence>
<dbReference type="Pfam" id="PF00756">
    <property type="entry name" value="Esterase"/>
    <property type="match status" value="1"/>
</dbReference>
<dbReference type="Proteomes" id="UP000199138">
    <property type="component" value="Unassembled WGS sequence"/>
</dbReference>
<evidence type="ECO:0000313" key="1">
    <source>
        <dbReference type="EMBL" id="SFU66353.1"/>
    </source>
</evidence>
<dbReference type="STRING" id="1224947.SAMN05216480_11225"/>
<dbReference type="InterPro" id="IPR029058">
    <property type="entry name" value="AB_hydrolase_fold"/>
</dbReference>
<dbReference type="SUPFAM" id="SSF53474">
    <property type="entry name" value="alpha/beta-Hydrolases"/>
    <property type="match status" value="1"/>
</dbReference>
<dbReference type="InterPro" id="IPR014756">
    <property type="entry name" value="Ig_E-set"/>
</dbReference>
<dbReference type="Gene3D" id="2.60.40.10">
    <property type="entry name" value="Immunoglobulins"/>
    <property type="match status" value="1"/>
</dbReference>
<accession>A0A1I7I087</accession>
<dbReference type="AlphaFoldDB" id="A0A1I7I087"/>
<dbReference type="Gene3D" id="3.40.50.1820">
    <property type="entry name" value="alpha/beta hydrolase"/>
    <property type="match status" value="1"/>
</dbReference>
<dbReference type="InterPro" id="IPR050583">
    <property type="entry name" value="Mycobacterial_A85_antigen"/>
</dbReference>
<dbReference type="InterPro" id="IPR013783">
    <property type="entry name" value="Ig-like_fold"/>
</dbReference>
<dbReference type="PANTHER" id="PTHR48098">
    <property type="entry name" value="ENTEROCHELIN ESTERASE-RELATED"/>
    <property type="match status" value="1"/>
</dbReference>
<dbReference type="InterPro" id="IPR000801">
    <property type="entry name" value="Esterase-like"/>
</dbReference>
<gene>
    <name evidence="1" type="ORF">SAMN05216480_11225</name>
</gene>
<sequence length="405" mass="45543">MKNGKEAVSLMQQIIHIMKKILLVAFVMLQITAAWSQQAIFDAAPLASPVINDDKSVTFKVKDSLATSIAIVGDWLPKEGYATIPAKMTKAEDGIWSYTSKPLTSDLHTYQIVVDGLTTTDPNNPFVVRDVSTLYNMFIVPSGNADTYKVQNVPHGTVSKRWYESPKLDMQRRLSVYTPAGYETSKEKYPVLYLLHGAGGDEEAWLALGLAAQILDNLIAEGKVKPMLVVMPNGNVIQQAAPGEGIKGFYQPQFMIPKTMDGTYEESFPDIMKFVADNYRIKKGKENTAIAGLSMGGYHSLHISRYYPNTFDYVGLFSAATLPTADKKSPVYENIDVTLEQQKKNGYQLYWIGIGTEDFLYKANTEFKEKLDTIGMTYEYHESGRGHEWTNWRDYLILFLPKLFK</sequence>
<dbReference type="CDD" id="cd11294">
    <property type="entry name" value="E_set_Esterase_like_N"/>
    <property type="match status" value="1"/>
</dbReference>
<name>A0A1I7I087_9FLAO</name>
<dbReference type="GO" id="GO:0016747">
    <property type="term" value="F:acyltransferase activity, transferring groups other than amino-acyl groups"/>
    <property type="evidence" value="ECO:0007669"/>
    <property type="project" value="TreeGrafter"/>
</dbReference>
<protein>
    <submittedName>
        <fullName evidence="1">Enterochelin esterase</fullName>
    </submittedName>
</protein>
<dbReference type="PANTHER" id="PTHR48098:SF1">
    <property type="entry name" value="DIACYLGLYCEROL ACYLTRANSFERASE_MYCOLYLTRANSFERASE AG85A"/>
    <property type="match status" value="1"/>
</dbReference>
<dbReference type="SUPFAM" id="SSF81296">
    <property type="entry name" value="E set domains"/>
    <property type="match status" value="1"/>
</dbReference>
<proteinExistence type="predicted"/>